<dbReference type="PANTHER" id="PTHR43828:SF5">
    <property type="entry name" value="TRANSCRIPTIONAL REPRESSOR XBP1"/>
    <property type="match status" value="1"/>
</dbReference>
<sequence>MQSAETSSTRSSVGHNLLLQRRGGMTSLQWSIAAKPHQPSLSHRLSSDVLGKQIQAHTIKKENSNLAHPEQALKQSPHDPSPQQRLHNAALQDAVQQEYPTSSKESLSDSKATLNIKAAGTTPNSEQLKHHGLEGVAYAAQLLLKLKSSKYDTTREMPMSHVYDSSLAANGGMARKRALPYARNELGVACPHPVQAPVGGNGSSGSFYISAPRPARLFPTQMHEFRKGKYATTGGDRGFMAVFEYDVRGHTMMINVDTSFVRFTSITQALGKTKVNFGRLIRNCPALDPHITKLKGGYLSIQGTWLPYDLAKELSRRIAWEIRDHLVPLFGYDFPASCLRPNSDGFGQLAIGASQKRARKRHNNGGPHQTSCYGPSLPISVVDGQTVEHMVKSKGGVQHSSYEQSQPATFHYSKFVGLERGEWNGTHEGGLGSTAMSTDFEHMMWPPASSMVGGGGEASLQVPEMGSERSTSHAHCASPIVRLEANGGSPILSSPPSSNASSSSLAQNYAAGCGLVVPPTVPSHASLCNDSSNKNQVGPASSCNNHNNHNSDFFQLDQSAVSPIKTVASVGGGGGVGVGGGGGCSGSGGVLGVDSRDCGGFTNAYTCSSYSTNANVHFSTWSESTANDNNTCKSSSNSNSHTWTYMSSSSPSLPASNIAHAPSSSSLESWQPSTVSN</sequence>
<evidence type="ECO:0000313" key="3">
    <source>
        <dbReference type="EMBL" id="CDI55808.1"/>
    </source>
</evidence>
<accession>A0A077R8Z9</accession>
<reference evidence="3" key="1">
    <citation type="journal article" date="2014" name="Genome Biol. Evol.">
        <title>Gene Loss Rather Than Gene Gain Is Associated with a Host Jump from Monocots to Dicots in the Smut Fungus Melanopsichium pennsylvanicum.</title>
        <authorList>
            <person name="Sharma R."/>
            <person name="Mishra B."/>
            <person name="Runge F."/>
            <person name="Thines M."/>
        </authorList>
    </citation>
    <scope>NUCLEOTIDE SEQUENCE</scope>
    <source>
        <strain evidence="3">4</strain>
    </source>
</reference>
<feature type="compositionally biased region" description="Low complexity" evidence="1">
    <location>
        <begin position="643"/>
        <end position="656"/>
    </location>
</feature>
<evidence type="ECO:0000259" key="2">
    <source>
        <dbReference type="PROSITE" id="PS51299"/>
    </source>
</evidence>
<evidence type="ECO:0000256" key="1">
    <source>
        <dbReference type="SAM" id="MobiDB-lite"/>
    </source>
</evidence>
<dbReference type="InterPro" id="IPR036887">
    <property type="entry name" value="HTH_APSES_sf"/>
</dbReference>
<dbReference type="GO" id="GO:0003677">
    <property type="term" value="F:DNA binding"/>
    <property type="evidence" value="ECO:0007669"/>
    <property type="project" value="InterPro"/>
</dbReference>
<organism evidence="3">
    <name type="scientific">Melanopsichium pennsylvanicum 4</name>
    <dbReference type="NCBI Taxonomy" id="1398559"/>
    <lineage>
        <taxon>Eukaryota</taxon>
        <taxon>Fungi</taxon>
        <taxon>Dikarya</taxon>
        <taxon>Basidiomycota</taxon>
        <taxon>Ustilaginomycotina</taxon>
        <taxon>Ustilaginomycetes</taxon>
        <taxon>Ustilaginales</taxon>
        <taxon>Ustilaginaceae</taxon>
        <taxon>Melanopsichium</taxon>
    </lineage>
</organism>
<dbReference type="AlphaFoldDB" id="A0A077R8Z9"/>
<dbReference type="GO" id="GO:0030907">
    <property type="term" value="C:MBF transcription complex"/>
    <property type="evidence" value="ECO:0007669"/>
    <property type="project" value="TreeGrafter"/>
</dbReference>
<dbReference type="InterPro" id="IPR051642">
    <property type="entry name" value="SWI6-like"/>
</dbReference>
<dbReference type="InterPro" id="IPR003163">
    <property type="entry name" value="Tscrpt_reg_HTH_APSES-type"/>
</dbReference>
<dbReference type="EMBL" id="HG529665">
    <property type="protein sequence ID" value="CDI55808.1"/>
    <property type="molecule type" value="Genomic_DNA"/>
</dbReference>
<name>A0A077R8Z9_9BASI</name>
<dbReference type="PANTHER" id="PTHR43828">
    <property type="entry name" value="ASPARAGINASE"/>
    <property type="match status" value="1"/>
</dbReference>
<dbReference type="GO" id="GO:0000981">
    <property type="term" value="F:DNA-binding transcription factor activity, RNA polymerase II-specific"/>
    <property type="evidence" value="ECO:0007669"/>
    <property type="project" value="UniProtKB-ARBA"/>
</dbReference>
<protein>
    <recommendedName>
        <fullName evidence="2">HTH APSES-type domain-containing protein</fullName>
    </recommendedName>
</protein>
<proteinExistence type="predicted"/>
<dbReference type="SUPFAM" id="SSF54616">
    <property type="entry name" value="DNA-binding domain of Mlu1-box binding protein MBP1"/>
    <property type="match status" value="1"/>
</dbReference>
<dbReference type="GO" id="GO:0033309">
    <property type="term" value="C:SBF transcription complex"/>
    <property type="evidence" value="ECO:0007669"/>
    <property type="project" value="TreeGrafter"/>
</dbReference>
<feature type="compositionally biased region" description="Low complexity" evidence="1">
    <location>
        <begin position="663"/>
        <end position="677"/>
    </location>
</feature>
<feature type="region of interest" description="Disordered" evidence="1">
    <location>
        <begin position="643"/>
        <end position="677"/>
    </location>
</feature>
<feature type="domain" description="HTH APSES-type" evidence="2">
    <location>
        <begin position="229"/>
        <end position="341"/>
    </location>
</feature>
<dbReference type="PROSITE" id="PS51299">
    <property type="entry name" value="HTH_APSES"/>
    <property type="match status" value="1"/>
</dbReference>
<dbReference type="Gene3D" id="3.10.260.10">
    <property type="entry name" value="Transcription regulator HTH, APSES-type DNA-binding domain"/>
    <property type="match status" value="1"/>
</dbReference>
<feature type="region of interest" description="Disordered" evidence="1">
    <location>
        <begin position="63"/>
        <end position="85"/>
    </location>
</feature>